<comment type="caution">
    <text evidence="2">The sequence shown here is derived from an EMBL/GenBank/DDBJ whole genome shotgun (WGS) entry which is preliminary data.</text>
</comment>
<feature type="transmembrane region" description="Helical" evidence="1">
    <location>
        <begin position="33"/>
        <end position="58"/>
    </location>
</feature>
<protein>
    <submittedName>
        <fullName evidence="2">Uncharacterized protein</fullName>
    </submittedName>
</protein>
<evidence type="ECO:0000313" key="3">
    <source>
        <dbReference type="Proteomes" id="UP000005178"/>
    </source>
</evidence>
<accession>B1C9Y2</accession>
<dbReference type="EMBL" id="ABIL02000006">
    <property type="protein sequence ID" value="EDS72197.1"/>
    <property type="molecule type" value="Genomic_DNA"/>
</dbReference>
<evidence type="ECO:0000256" key="1">
    <source>
        <dbReference type="SAM" id="Phobius"/>
    </source>
</evidence>
<reference evidence="2" key="2">
    <citation type="submission" date="2013-08" db="EMBL/GenBank/DDBJ databases">
        <title>Draft genome sequence of Anaerofustis stercorihominis (DSM 17244).</title>
        <authorList>
            <person name="Sudarsanam P."/>
            <person name="Ley R."/>
            <person name="Guruge J."/>
            <person name="Turnbaugh P.J."/>
            <person name="Mahowald M."/>
            <person name="Liep D."/>
            <person name="Gordon J."/>
        </authorList>
    </citation>
    <scope>NUCLEOTIDE SEQUENCE</scope>
    <source>
        <strain evidence="2">DSM 17244</strain>
    </source>
</reference>
<keyword evidence="1" id="KW-1133">Transmembrane helix</keyword>
<proteinExistence type="predicted"/>
<dbReference type="Proteomes" id="UP000005178">
    <property type="component" value="Unassembled WGS sequence"/>
</dbReference>
<dbReference type="AlphaFoldDB" id="B1C9Y2"/>
<evidence type="ECO:0000313" key="2">
    <source>
        <dbReference type="EMBL" id="EDS72197.1"/>
    </source>
</evidence>
<dbReference type="STRING" id="445971.ANASTE_01907"/>
<keyword evidence="1" id="KW-0472">Membrane</keyword>
<keyword evidence="3" id="KW-1185">Reference proteome</keyword>
<organism evidence="2 3">
    <name type="scientific">Anaerofustis stercorihominis DSM 17244</name>
    <dbReference type="NCBI Taxonomy" id="445971"/>
    <lineage>
        <taxon>Bacteria</taxon>
        <taxon>Bacillati</taxon>
        <taxon>Bacillota</taxon>
        <taxon>Clostridia</taxon>
        <taxon>Eubacteriales</taxon>
        <taxon>Eubacteriaceae</taxon>
        <taxon>Anaerofustis</taxon>
    </lineage>
</organism>
<name>B1C9Y2_9FIRM</name>
<reference evidence="2" key="1">
    <citation type="submission" date="2008-01" db="EMBL/GenBank/DDBJ databases">
        <authorList>
            <person name="Fulton L."/>
            <person name="Clifton S."/>
            <person name="Fulton B."/>
            <person name="Xu J."/>
            <person name="Minx P."/>
            <person name="Pepin K.H."/>
            <person name="Johnson M."/>
            <person name="Thiruvilangam P."/>
            <person name="Bhonagiri V."/>
            <person name="Nash W.E."/>
            <person name="Mardis E.R."/>
            <person name="Wilson R.K."/>
        </authorList>
    </citation>
    <scope>NUCLEOTIDE SEQUENCE [LARGE SCALE GENOMIC DNA]</scope>
    <source>
        <strain evidence="2">DSM 17244</strain>
    </source>
</reference>
<keyword evidence="1" id="KW-0812">Transmembrane</keyword>
<dbReference type="HOGENOM" id="CLU_2857871_0_0_9"/>
<sequence>MLILPSLLIPLSPITIADIILSTANNIFTNAKLPAFVCSAFASGVSLSFIVVASPAFAPLANGV</sequence>
<gene>
    <name evidence="2" type="ORF">ANASTE_01907</name>
</gene>